<dbReference type="InterPro" id="IPR036396">
    <property type="entry name" value="Cyt_P450_sf"/>
</dbReference>
<sequence>MSEAHAAGHTHAMWADLLFDYDIYGGSGLDADYQLNARRQLHQDSVPDIFWTPRHGGHWVVTRAEDIRAIIKDHEHFSSRSITVPKPPETQPKMLPLQADPPHHTQYRDLVKPFLSPQAVNALTEDVRRLAIHLIEGFRPEGRCEFIGDFATHLPVAIFMKIAGLPEEDRPYLLHCCEETIRGASDAIRMEGRRKLGAYAFARALERRGGDGADMISAVANAKFDGAYMDDIALTGMVTLLLLGGLDTVASNMGFSARFLAMNPAHRRQLIDNPKLIPGAVEELLRRFGVINLGREVIADRSYKGVDFRAGDMVIMPTYLDGLDERQFHDAASVDFERRGNVMHSTFGGHVHRCMGAMLARVELRIFVEEWLKRLPDFEVNAREDIHVSARGVVTIERLPLVWRP</sequence>
<dbReference type="AlphaFoldDB" id="A0A7W6BJS8"/>
<dbReference type="Proteomes" id="UP000571950">
    <property type="component" value="Unassembled WGS sequence"/>
</dbReference>
<reference evidence="2 3" key="1">
    <citation type="submission" date="2020-08" db="EMBL/GenBank/DDBJ databases">
        <title>Genomic Encyclopedia of Type Strains, Phase IV (KMG-IV): sequencing the most valuable type-strain genomes for metagenomic binning, comparative biology and taxonomic classification.</title>
        <authorList>
            <person name="Goeker M."/>
        </authorList>
    </citation>
    <scope>NUCLEOTIDE SEQUENCE [LARGE SCALE GENOMIC DNA]</scope>
    <source>
        <strain evidence="2 3">DSM 26189</strain>
    </source>
</reference>
<dbReference type="InterPro" id="IPR002397">
    <property type="entry name" value="Cyt_P450_B"/>
</dbReference>
<comment type="caution">
    <text evidence="2">The sequence shown here is derived from an EMBL/GenBank/DDBJ whole genome shotgun (WGS) entry which is preliminary data.</text>
</comment>
<organism evidence="2 3">
    <name type="scientific">Sphingobium jiangsuense</name>
    <dbReference type="NCBI Taxonomy" id="870476"/>
    <lineage>
        <taxon>Bacteria</taxon>
        <taxon>Pseudomonadati</taxon>
        <taxon>Pseudomonadota</taxon>
        <taxon>Alphaproteobacteria</taxon>
        <taxon>Sphingomonadales</taxon>
        <taxon>Sphingomonadaceae</taxon>
        <taxon>Sphingobium</taxon>
    </lineage>
</organism>
<dbReference type="PANTHER" id="PTHR46696:SF6">
    <property type="entry name" value="P450, PUTATIVE (EUROFUNG)-RELATED"/>
    <property type="match status" value="1"/>
</dbReference>
<evidence type="ECO:0000313" key="2">
    <source>
        <dbReference type="EMBL" id="MBB3928351.1"/>
    </source>
</evidence>
<evidence type="ECO:0000313" key="3">
    <source>
        <dbReference type="Proteomes" id="UP000571950"/>
    </source>
</evidence>
<proteinExistence type="inferred from homology"/>
<comment type="similarity">
    <text evidence="1">Belongs to the cytochrome P450 family.</text>
</comment>
<dbReference type="Pfam" id="PF00067">
    <property type="entry name" value="p450"/>
    <property type="match status" value="1"/>
</dbReference>
<dbReference type="CDD" id="cd11035">
    <property type="entry name" value="P450cam-like"/>
    <property type="match status" value="1"/>
</dbReference>
<keyword evidence="3" id="KW-1185">Reference proteome</keyword>
<name>A0A7W6BJS8_9SPHN</name>
<dbReference type="RefSeq" id="WP_188073631.1">
    <property type="nucleotide sequence ID" value="NZ_BSPS01000044.1"/>
</dbReference>
<dbReference type="InterPro" id="IPR001128">
    <property type="entry name" value="Cyt_P450"/>
</dbReference>
<dbReference type="PANTHER" id="PTHR46696">
    <property type="entry name" value="P450, PUTATIVE (EUROFUNG)-RELATED"/>
    <property type="match status" value="1"/>
</dbReference>
<dbReference type="PRINTS" id="PR00359">
    <property type="entry name" value="BP450"/>
</dbReference>
<accession>A0A7W6BJS8</accession>
<dbReference type="GO" id="GO:0020037">
    <property type="term" value="F:heme binding"/>
    <property type="evidence" value="ECO:0007669"/>
    <property type="project" value="InterPro"/>
</dbReference>
<evidence type="ECO:0000256" key="1">
    <source>
        <dbReference type="ARBA" id="ARBA00010617"/>
    </source>
</evidence>
<dbReference type="SUPFAM" id="SSF48264">
    <property type="entry name" value="Cytochrome P450"/>
    <property type="match status" value="1"/>
</dbReference>
<gene>
    <name evidence="2" type="ORF">GGR43_004095</name>
</gene>
<protein>
    <submittedName>
        <fullName evidence="2">Cytochrome P450</fullName>
    </submittedName>
</protein>
<dbReference type="EMBL" id="JACIDT010000022">
    <property type="protein sequence ID" value="MBB3928351.1"/>
    <property type="molecule type" value="Genomic_DNA"/>
</dbReference>
<dbReference type="GO" id="GO:0004497">
    <property type="term" value="F:monooxygenase activity"/>
    <property type="evidence" value="ECO:0007669"/>
    <property type="project" value="InterPro"/>
</dbReference>
<dbReference type="GO" id="GO:0005506">
    <property type="term" value="F:iron ion binding"/>
    <property type="evidence" value="ECO:0007669"/>
    <property type="project" value="InterPro"/>
</dbReference>
<dbReference type="GO" id="GO:0016705">
    <property type="term" value="F:oxidoreductase activity, acting on paired donors, with incorporation or reduction of molecular oxygen"/>
    <property type="evidence" value="ECO:0007669"/>
    <property type="project" value="InterPro"/>
</dbReference>
<dbReference type="Gene3D" id="1.10.630.10">
    <property type="entry name" value="Cytochrome P450"/>
    <property type="match status" value="1"/>
</dbReference>